<proteinExistence type="predicted"/>
<gene>
    <name evidence="2" type="ordered locus">FRAAL0467</name>
</gene>
<accession>Q0RTF7</accession>
<dbReference type="KEGG" id="fal:FRAAL0467"/>
<feature type="region of interest" description="Disordered" evidence="1">
    <location>
        <begin position="1"/>
        <end position="23"/>
    </location>
</feature>
<organism evidence="2 3">
    <name type="scientific">Frankia alni (strain DSM 45986 / CECT 9034 / ACN14a)</name>
    <dbReference type="NCBI Taxonomy" id="326424"/>
    <lineage>
        <taxon>Bacteria</taxon>
        <taxon>Bacillati</taxon>
        <taxon>Actinomycetota</taxon>
        <taxon>Actinomycetes</taxon>
        <taxon>Frankiales</taxon>
        <taxon>Frankiaceae</taxon>
        <taxon>Frankia</taxon>
    </lineage>
</organism>
<sequence>MARPSPPRQLRQRQRRATRGREATPVLLHRFIKDALPGADRCLAPAGRLQTGVSWPGRSAARRRRDVL</sequence>
<evidence type="ECO:0000313" key="2">
    <source>
        <dbReference type="EMBL" id="CAJ59142.1"/>
    </source>
</evidence>
<dbReference type="STRING" id="326424.FRAAL0467"/>
<reference evidence="2 3" key="1">
    <citation type="journal article" date="2007" name="Genome Res.">
        <title>Genome characteristics of facultatively symbiotic Frankia sp. strains reflect host range and host plant biogeography.</title>
        <authorList>
            <person name="Normand P."/>
            <person name="Lapierre P."/>
            <person name="Tisa L.S."/>
            <person name="Gogarten J.P."/>
            <person name="Alloisio N."/>
            <person name="Bagnarol E."/>
            <person name="Bassi C.A."/>
            <person name="Berry A.M."/>
            <person name="Bickhart D.M."/>
            <person name="Choisne N."/>
            <person name="Couloux A."/>
            <person name="Cournoyer B."/>
            <person name="Cruveiller S."/>
            <person name="Daubin V."/>
            <person name="Demange N."/>
            <person name="Francino M.P."/>
            <person name="Goltsman E."/>
            <person name="Huang Y."/>
            <person name="Kopp O.R."/>
            <person name="Labarre L."/>
            <person name="Lapidus A."/>
            <person name="Lavire C."/>
            <person name="Marechal J."/>
            <person name="Martinez M."/>
            <person name="Mastronunzio J.E."/>
            <person name="Mullin B.C."/>
            <person name="Niemann J."/>
            <person name="Pujic P."/>
            <person name="Rawnsley T."/>
            <person name="Rouy Z."/>
            <person name="Schenowitz C."/>
            <person name="Sellstedt A."/>
            <person name="Tavares F."/>
            <person name="Tomkins J.P."/>
            <person name="Vallenet D."/>
            <person name="Valverde C."/>
            <person name="Wall L.G."/>
            <person name="Wang Y."/>
            <person name="Medigue C."/>
            <person name="Benson D.R."/>
        </authorList>
    </citation>
    <scope>NUCLEOTIDE SEQUENCE [LARGE SCALE GENOMIC DNA]</scope>
    <source>
        <strain evidence="3">DSM 45986 / CECT 9034 / ACN14a</strain>
    </source>
</reference>
<evidence type="ECO:0000313" key="3">
    <source>
        <dbReference type="Proteomes" id="UP000000657"/>
    </source>
</evidence>
<dbReference type="Proteomes" id="UP000000657">
    <property type="component" value="Chromosome"/>
</dbReference>
<name>Q0RTF7_FRAAA</name>
<keyword evidence="3" id="KW-1185">Reference proteome</keyword>
<dbReference type="AlphaFoldDB" id="Q0RTF7"/>
<feature type="region of interest" description="Disordered" evidence="1">
    <location>
        <begin position="49"/>
        <end position="68"/>
    </location>
</feature>
<dbReference type="HOGENOM" id="CLU_2787788_0_0_11"/>
<evidence type="ECO:0000256" key="1">
    <source>
        <dbReference type="SAM" id="MobiDB-lite"/>
    </source>
</evidence>
<dbReference type="EMBL" id="CT573213">
    <property type="protein sequence ID" value="CAJ59142.1"/>
    <property type="molecule type" value="Genomic_DNA"/>
</dbReference>
<protein>
    <submittedName>
        <fullName evidence="2">Uncharacterized protein</fullName>
    </submittedName>
</protein>